<protein>
    <recommendedName>
        <fullName evidence="3">N-acetylmuramoyl-L-alanine amidase domain-containing protein</fullName>
    </recommendedName>
</protein>
<sequence length="92" mass="10025">MTHIVPTFQCRPVRNTAGDTIRPIGLVLHVAQGNGSQFGWFNNPQSQASSNLWAGKAGQREQYVPSDVRAWAQGAGNSQYDSIEPRASTPSR</sequence>
<organism evidence="1 2">
    <name type="scientific">Candidatus Protofrankia californiensis</name>
    <dbReference type="NCBI Taxonomy" id="1839754"/>
    <lineage>
        <taxon>Bacteria</taxon>
        <taxon>Bacillati</taxon>
        <taxon>Actinomycetota</taxon>
        <taxon>Actinomycetes</taxon>
        <taxon>Frankiales</taxon>
        <taxon>Frankiaceae</taxon>
        <taxon>Protofrankia</taxon>
    </lineage>
</organism>
<dbReference type="GO" id="GO:0009253">
    <property type="term" value="P:peptidoglycan catabolic process"/>
    <property type="evidence" value="ECO:0007669"/>
    <property type="project" value="InterPro"/>
</dbReference>
<name>A0A1C3NU40_9ACTN</name>
<gene>
    <name evidence="1" type="ORF">FDG2_0719</name>
</gene>
<evidence type="ECO:0008006" key="3">
    <source>
        <dbReference type="Google" id="ProtNLM"/>
    </source>
</evidence>
<accession>A0A1C3NU40</accession>
<dbReference type="Proteomes" id="UP000199013">
    <property type="component" value="Unassembled WGS sequence"/>
</dbReference>
<dbReference type="GO" id="GO:0008745">
    <property type="term" value="F:N-acetylmuramoyl-L-alanine amidase activity"/>
    <property type="evidence" value="ECO:0007669"/>
    <property type="project" value="InterPro"/>
</dbReference>
<evidence type="ECO:0000313" key="2">
    <source>
        <dbReference type="Proteomes" id="UP000199013"/>
    </source>
</evidence>
<dbReference type="Gene3D" id="3.40.80.10">
    <property type="entry name" value="Peptidoglycan recognition protein-like"/>
    <property type="match status" value="1"/>
</dbReference>
<dbReference type="InterPro" id="IPR036505">
    <property type="entry name" value="Amidase/PGRP_sf"/>
</dbReference>
<evidence type="ECO:0000313" key="1">
    <source>
        <dbReference type="EMBL" id="SBW18560.1"/>
    </source>
</evidence>
<reference evidence="2" key="1">
    <citation type="submission" date="2016-02" db="EMBL/GenBank/DDBJ databases">
        <authorList>
            <person name="Wibberg D."/>
        </authorList>
    </citation>
    <scope>NUCLEOTIDE SEQUENCE [LARGE SCALE GENOMIC DNA]</scope>
</reference>
<dbReference type="EMBL" id="FLUV01000289">
    <property type="protein sequence ID" value="SBW18560.1"/>
    <property type="molecule type" value="Genomic_DNA"/>
</dbReference>
<keyword evidence="2" id="KW-1185">Reference proteome</keyword>
<dbReference type="AlphaFoldDB" id="A0A1C3NU40"/>
<proteinExistence type="predicted"/>
<dbReference type="SUPFAM" id="SSF55846">
    <property type="entry name" value="N-acetylmuramoyl-L-alanine amidase-like"/>
    <property type="match status" value="1"/>
</dbReference>